<evidence type="ECO:0000256" key="2">
    <source>
        <dbReference type="ARBA" id="ARBA00022741"/>
    </source>
</evidence>
<dbReference type="Gene3D" id="3.40.50.300">
    <property type="entry name" value="P-loop containing nucleotide triphosphate hydrolases"/>
    <property type="match status" value="2"/>
</dbReference>
<dbReference type="GO" id="GO:0005524">
    <property type="term" value="F:ATP binding"/>
    <property type="evidence" value="ECO:0007669"/>
    <property type="project" value="UniProtKB-UniRule"/>
</dbReference>
<organism evidence="15">
    <name type="scientific">Phytoplasma mali (strain AT)</name>
    <dbReference type="NCBI Taxonomy" id="482235"/>
    <lineage>
        <taxon>Bacteria</taxon>
        <taxon>Bacillati</taxon>
        <taxon>Mycoplasmatota</taxon>
        <taxon>Mollicutes</taxon>
        <taxon>Acholeplasmatales</taxon>
        <taxon>Acholeplasmataceae</taxon>
        <taxon>Candidatus Phytoplasma</taxon>
        <taxon>16SrX (Apple proliferation group)</taxon>
    </lineage>
</organism>
<dbReference type="InterPro" id="IPR000212">
    <property type="entry name" value="DNA_helicase_UvrD/REP"/>
</dbReference>
<feature type="domain" description="UvrD-like helicase ATP-binding" evidence="12">
    <location>
        <begin position="8"/>
        <end position="282"/>
    </location>
</feature>
<dbReference type="STRING" id="37692.ATP_00434"/>
<evidence type="ECO:0000256" key="3">
    <source>
        <dbReference type="ARBA" id="ARBA00022801"/>
    </source>
</evidence>
<evidence type="ECO:0000256" key="6">
    <source>
        <dbReference type="ARBA" id="ARBA00023125"/>
    </source>
</evidence>
<keyword evidence="3 11" id="KW-0378">Hydrolase</keyword>
<dbReference type="GO" id="GO:0043138">
    <property type="term" value="F:3'-5' DNA helicase activity"/>
    <property type="evidence" value="ECO:0007669"/>
    <property type="project" value="UniProtKB-EC"/>
</dbReference>
<evidence type="ECO:0000313" key="14">
    <source>
        <dbReference type="EMBL" id="CAP18621.1"/>
    </source>
</evidence>
<name>B3R0N7_PHYMT</name>
<keyword evidence="7" id="KW-0413">Isomerase</keyword>
<keyword evidence="6" id="KW-0238">DNA-binding</keyword>
<dbReference type="HOGENOM" id="CLU_004585_5_2_14"/>
<evidence type="ECO:0000256" key="8">
    <source>
        <dbReference type="ARBA" id="ARBA00034617"/>
    </source>
</evidence>
<evidence type="ECO:0000256" key="10">
    <source>
        <dbReference type="ARBA" id="ARBA00048988"/>
    </source>
</evidence>
<dbReference type="InterPro" id="IPR013986">
    <property type="entry name" value="DExx_box_DNA_helicase_dom_sf"/>
</dbReference>
<dbReference type="EC" id="5.6.2.4" evidence="9"/>
<dbReference type="PANTHER" id="PTHR11070">
    <property type="entry name" value="UVRD / RECB / PCRA DNA HELICASE FAMILY MEMBER"/>
    <property type="match status" value="1"/>
</dbReference>
<evidence type="ECO:0000256" key="7">
    <source>
        <dbReference type="ARBA" id="ARBA00023235"/>
    </source>
</evidence>
<evidence type="ECO:0000256" key="11">
    <source>
        <dbReference type="PROSITE-ProRule" id="PRU00560"/>
    </source>
</evidence>
<dbReference type="Gene3D" id="1.10.486.10">
    <property type="entry name" value="PCRA, domain 4"/>
    <property type="match status" value="1"/>
</dbReference>
<dbReference type="Gene3D" id="1.10.10.160">
    <property type="match status" value="1"/>
</dbReference>
<proteinExistence type="inferred from homology"/>
<protein>
    <recommendedName>
        <fullName evidence="9">DNA 3'-5' helicase</fullName>
        <ecNumber evidence="9">5.6.2.4</ecNumber>
    </recommendedName>
</protein>
<dbReference type="PROSITE" id="PS51198">
    <property type="entry name" value="UVRD_HELICASE_ATP_BIND"/>
    <property type="match status" value="1"/>
</dbReference>
<reference evidence="14 15" key="1">
    <citation type="journal article" date="2008" name="BMC Genomics">
        <title>The linear chromosome of the plant-pathogenic mycoplasma 'Candidatus Phytoplasma mali'.</title>
        <authorList>
            <person name="Kube M."/>
            <person name="Schneider B."/>
            <person name="Kuhl H."/>
            <person name="Dandekar T."/>
            <person name="Heitmann K."/>
            <person name="Migdoll A.M."/>
            <person name="Reinhardt R."/>
            <person name="Seemueller E."/>
        </authorList>
    </citation>
    <scope>NUCLEOTIDE SEQUENCE [LARGE SCALE GENOMIC DNA]</scope>
    <source>
        <strain evidence="14 15">AT</strain>
    </source>
</reference>
<dbReference type="InterPro" id="IPR014017">
    <property type="entry name" value="DNA_helicase_UvrD-like_C"/>
</dbReference>
<evidence type="ECO:0000256" key="9">
    <source>
        <dbReference type="ARBA" id="ARBA00034808"/>
    </source>
</evidence>
<dbReference type="GO" id="GO:0000725">
    <property type="term" value="P:recombinational repair"/>
    <property type="evidence" value="ECO:0007669"/>
    <property type="project" value="TreeGrafter"/>
</dbReference>
<sequence length="708" mass="83660">MFSDEYLKQLNSKQYQAVTSKDKAVYLVAGAGTGKTKTLTIRIAYLIKYLNINNEKILAITFTNKAASEMKERLVAMKVDIYKSTICTFHSLGNRILKKFIHVLNNNFDSNYSILDIKDSLKIIKKISKDLNIDKEKYKPKELNKYISNIKNKKEKKIFIDNYDNNILKIYNNYQQFLENNNLLDFDDLIIYTYKLLKKHENIKNYFQNKFTHILIDEFQDTDFLQYQILKLLNTKNNYIFAVGDPDQSIYSFRGAEITNNKLFLKDFKAKTLILDENYRSTNNILDKANLLIQNNSFYGFTKKLQSFFGKGHKVFPKMFENDDQEVDFVAEKIKNLIKKEKCNYEDIAILYRLNGLEKKFEKIFLKKNIPYIVFGNINFFNRKEIKDILAYIKILIDPKQDFYLKRIINVPSRKIGKKTISNLEIISKEKNISLFETLILLCKEEKKCNKNLLNFKNLILEMIKKINSNSFLKLENIIDYIDQKVNYSKSINKKKINPENDNLTYIEDLKSFFTKKKDQDKKKTVKQELIDILDQISLNNEVKKDNKNKVTLSTIHKIKGLEFKIVFVVYFEENILPLKNNKYNAPLEEERRIAYVAITRAKERLFLLGAYERNIFGHKTINIKESDFFENMKIFLPRKKSISESKYQFNNNYNFFKIGDKIKHDIFGIGRIITNIENNLLIIAFEPQFGIKKIAYDYAKINLKKIS</sequence>
<keyword evidence="4 11" id="KW-0347">Helicase</keyword>
<dbReference type="PROSITE" id="PS51217">
    <property type="entry name" value="UVRD_HELICASE_CTER"/>
    <property type="match status" value="1"/>
</dbReference>
<dbReference type="PANTHER" id="PTHR11070:SF2">
    <property type="entry name" value="ATP-DEPENDENT DNA HELICASE SRS2"/>
    <property type="match status" value="1"/>
</dbReference>
<accession>B3R0N7</accession>
<dbReference type="GO" id="GO:0016887">
    <property type="term" value="F:ATP hydrolysis activity"/>
    <property type="evidence" value="ECO:0007669"/>
    <property type="project" value="RHEA"/>
</dbReference>
<keyword evidence="5 11" id="KW-0067">ATP-binding</keyword>
<dbReference type="EMBL" id="CU469464">
    <property type="protein sequence ID" value="CAP18621.1"/>
    <property type="molecule type" value="Genomic_DNA"/>
</dbReference>
<evidence type="ECO:0000259" key="12">
    <source>
        <dbReference type="PROSITE" id="PS51198"/>
    </source>
</evidence>
<keyword evidence="2 11" id="KW-0547">Nucleotide-binding</keyword>
<comment type="catalytic activity">
    <reaction evidence="8">
        <text>Couples ATP hydrolysis with the unwinding of duplex DNA by translocating in the 3'-5' direction.</text>
        <dbReference type="EC" id="5.6.2.4"/>
    </reaction>
</comment>
<feature type="binding site" evidence="11">
    <location>
        <begin position="29"/>
        <end position="36"/>
    </location>
    <ligand>
        <name>ATP</name>
        <dbReference type="ChEBI" id="CHEBI:30616"/>
    </ligand>
</feature>
<dbReference type="KEGG" id="pml:ATP_00434"/>
<dbReference type="Pfam" id="PF13361">
    <property type="entry name" value="UvrD_C"/>
    <property type="match status" value="1"/>
</dbReference>
<gene>
    <name evidence="14" type="primary">uvrD</name>
    <name evidence="14" type="ordered locus">ATP_00434</name>
</gene>
<dbReference type="Proteomes" id="UP000002020">
    <property type="component" value="Chromosome"/>
</dbReference>
<comment type="similarity">
    <text evidence="1">Belongs to the helicase family. UvrD subfamily.</text>
</comment>
<evidence type="ECO:0000256" key="1">
    <source>
        <dbReference type="ARBA" id="ARBA00009922"/>
    </source>
</evidence>
<keyword evidence="15" id="KW-1185">Reference proteome</keyword>
<dbReference type="GO" id="GO:0003677">
    <property type="term" value="F:DNA binding"/>
    <property type="evidence" value="ECO:0007669"/>
    <property type="project" value="UniProtKB-KW"/>
</dbReference>
<dbReference type="InterPro" id="IPR014016">
    <property type="entry name" value="UvrD-like_ATP-bd"/>
</dbReference>
<evidence type="ECO:0000259" key="13">
    <source>
        <dbReference type="PROSITE" id="PS51217"/>
    </source>
</evidence>
<comment type="catalytic activity">
    <reaction evidence="10">
        <text>ATP + H2O = ADP + phosphate + H(+)</text>
        <dbReference type="Rhea" id="RHEA:13065"/>
        <dbReference type="ChEBI" id="CHEBI:15377"/>
        <dbReference type="ChEBI" id="CHEBI:15378"/>
        <dbReference type="ChEBI" id="CHEBI:30616"/>
        <dbReference type="ChEBI" id="CHEBI:43474"/>
        <dbReference type="ChEBI" id="CHEBI:456216"/>
        <dbReference type="EC" id="5.6.2.4"/>
    </reaction>
</comment>
<dbReference type="eggNOG" id="COG0210">
    <property type="taxonomic scope" value="Bacteria"/>
</dbReference>
<dbReference type="InterPro" id="IPR027417">
    <property type="entry name" value="P-loop_NTPase"/>
</dbReference>
<dbReference type="AlphaFoldDB" id="B3R0N7"/>
<dbReference type="SUPFAM" id="SSF52540">
    <property type="entry name" value="P-loop containing nucleoside triphosphate hydrolases"/>
    <property type="match status" value="1"/>
</dbReference>
<dbReference type="CDD" id="cd17932">
    <property type="entry name" value="DEXQc_UvrD"/>
    <property type="match status" value="1"/>
</dbReference>
<dbReference type="Pfam" id="PF00580">
    <property type="entry name" value="UvrD-helicase"/>
    <property type="match status" value="1"/>
</dbReference>
<evidence type="ECO:0000256" key="5">
    <source>
        <dbReference type="ARBA" id="ARBA00022840"/>
    </source>
</evidence>
<feature type="domain" description="UvrD-like helicase C-terminal" evidence="13">
    <location>
        <begin position="283"/>
        <end position="561"/>
    </location>
</feature>
<evidence type="ECO:0000256" key="4">
    <source>
        <dbReference type="ARBA" id="ARBA00022806"/>
    </source>
</evidence>
<evidence type="ECO:0000313" key="15">
    <source>
        <dbReference type="Proteomes" id="UP000002020"/>
    </source>
</evidence>